<feature type="domain" description="DUF3475" evidence="3">
    <location>
        <begin position="138"/>
        <end position="194"/>
    </location>
</feature>
<accession>A0A9P0YH36</accession>
<keyword evidence="5" id="KW-1185">Reference proteome</keyword>
<gene>
    <name evidence="4" type="ORF">CEURO_LOCUS715</name>
</gene>
<evidence type="ECO:0000259" key="2">
    <source>
        <dbReference type="Pfam" id="PF05003"/>
    </source>
</evidence>
<dbReference type="InterPro" id="IPR021864">
    <property type="entry name" value="DUF3475"/>
</dbReference>
<dbReference type="InterPro" id="IPR007700">
    <property type="entry name" value="DUF668"/>
</dbReference>
<dbReference type="EMBL" id="CAMAPE010000002">
    <property type="protein sequence ID" value="CAH9054808.1"/>
    <property type="molecule type" value="Genomic_DNA"/>
</dbReference>
<feature type="compositionally biased region" description="Basic and acidic residues" evidence="1">
    <location>
        <begin position="13"/>
        <end position="30"/>
    </location>
</feature>
<dbReference type="InterPro" id="IPR045021">
    <property type="entry name" value="PSI1/2/3"/>
</dbReference>
<dbReference type="Pfam" id="PF11961">
    <property type="entry name" value="DUF3475"/>
    <property type="match status" value="1"/>
</dbReference>
<proteinExistence type="predicted"/>
<evidence type="ECO:0000313" key="4">
    <source>
        <dbReference type="EMBL" id="CAH9054808.1"/>
    </source>
</evidence>
<evidence type="ECO:0008006" key="6">
    <source>
        <dbReference type="Google" id="ProtNLM"/>
    </source>
</evidence>
<feature type="domain" description="DUF668" evidence="2">
    <location>
        <begin position="359"/>
        <end position="444"/>
    </location>
</feature>
<name>A0A9P0YH36_CUSEU</name>
<dbReference type="Pfam" id="PF05003">
    <property type="entry name" value="DUF668"/>
    <property type="match status" value="1"/>
</dbReference>
<sequence length="587" mass="65639">MGAVCAGAATAKNKAEGRHESVSRGSEKVEPSVGTSGQNNKDIDYCEYPRTVANKEMMHNLYDSGELLTVARELKPSTPCRTAATNKAPQVSSFLGKAGVVGFEKAVEVLDTLGSSVTNLNYSGFIPGTRSRGNRILILAFEVANTITRGASLSQSLSEESIRYLKDDILHSKAVQELVSTDMKELLTIAAADKREEFDIFSQEVVRFGNMCKDPQWHNLDRYFSQLDSDHINKKQLSEKAEMTMQELVILAQHTSELYHELHALARFEQDYRRQIDELVSLNLPCKGEGLEMLHSELKQQRKTVRSLKKKSLWSKGLEELVEKLVDIVTFLHHEIINAFGESGLIHVCKGNSKRSQSLGAAGLALHYANLITKIDNIASCPMPLPSNMRDTLYNGLPSSVKASLRSQLQSHGDTKEELTIPQIRAKMEKILTWLLPVATDTTKSHQGFGWVGEWANTWSTCGKKENSQISNLIRLQTLYHADKSKMDAYILELVTWLHWLVYLVRLDGSTRAFVIGRSAVHKRQVLQTSKPPNNSSMMVQKVQISEEDKRLLEGVMESRKLGIPVLSKSQELVPTLNNSYGKNEEV</sequence>
<organism evidence="4 5">
    <name type="scientific">Cuscuta europaea</name>
    <name type="common">European dodder</name>
    <dbReference type="NCBI Taxonomy" id="41803"/>
    <lineage>
        <taxon>Eukaryota</taxon>
        <taxon>Viridiplantae</taxon>
        <taxon>Streptophyta</taxon>
        <taxon>Embryophyta</taxon>
        <taxon>Tracheophyta</taxon>
        <taxon>Spermatophyta</taxon>
        <taxon>Magnoliopsida</taxon>
        <taxon>eudicotyledons</taxon>
        <taxon>Gunneridae</taxon>
        <taxon>Pentapetalae</taxon>
        <taxon>asterids</taxon>
        <taxon>lamiids</taxon>
        <taxon>Solanales</taxon>
        <taxon>Convolvulaceae</taxon>
        <taxon>Cuscuteae</taxon>
        <taxon>Cuscuta</taxon>
        <taxon>Cuscuta subgen. Cuscuta</taxon>
    </lineage>
</organism>
<evidence type="ECO:0000259" key="3">
    <source>
        <dbReference type="Pfam" id="PF11961"/>
    </source>
</evidence>
<dbReference type="GO" id="GO:0045927">
    <property type="term" value="P:positive regulation of growth"/>
    <property type="evidence" value="ECO:0007669"/>
    <property type="project" value="InterPro"/>
</dbReference>
<evidence type="ECO:0000256" key="1">
    <source>
        <dbReference type="SAM" id="MobiDB-lite"/>
    </source>
</evidence>
<dbReference type="OrthoDB" id="2020544at2759"/>
<reference evidence="4" key="1">
    <citation type="submission" date="2022-07" db="EMBL/GenBank/DDBJ databases">
        <authorList>
            <person name="Macas J."/>
            <person name="Novak P."/>
            <person name="Neumann P."/>
        </authorList>
    </citation>
    <scope>NUCLEOTIDE SEQUENCE</scope>
</reference>
<dbReference type="Proteomes" id="UP001152484">
    <property type="component" value="Unassembled WGS sequence"/>
</dbReference>
<evidence type="ECO:0000313" key="5">
    <source>
        <dbReference type="Proteomes" id="UP001152484"/>
    </source>
</evidence>
<protein>
    <recommendedName>
        <fullName evidence="6">DUF668 domain-containing protein</fullName>
    </recommendedName>
</protein>
<dbReference type="PANTHER" id="PTHR31730">
    <property type="entry name" value="OS01G0873900 PROTEIN"/>
    <property type="match status" value="1"/>
</dbReference>
<dbReference type="AlphaFoldDB" id="A0A9P0YH36"/>
<feature type="region of interest" description="Disordered" evidence="1">
    <location>
        <begin position="1"/>
        <end position="40"/>
    </location>
</feature>
<comment type="caution">
    <text evidence="4">The sequence shown here is derived from an EMBL/GenBank/DDBJ whole genome shotgun (WGS) entry which is preliminary data.</text>
</comment>
<dbReference type="PANTHER" id="PTHR31730:SF18">
    <property type="entry name" value="PROTEIN PSK SIMULATOR 2"/>
    <property type="match status" value="1"/>
</dbReference>